<evidence type="ECO:0000256" key="9">
    <source>
        <dbReference type="ARBA" id="ARBA00023152"/>
    </source>
</evidence>
<dbReference type="PIRSF" id="PIRSF000724">
    <property type="entry name" value="Pgk"/>
    <property type="match status" value="1"/>
</dbReference>
<dbReference type="EC" id="2.7.2.3" evidence="4"/>
<keyword evidence="6" id="KW-0547">Nucleotide-binding</keyword>
<sequence>MNLADHKNIDFKNKTIMIRTDYNVPINDVYNNISDHTRIDMTIPTLKEIILKKPKLIIIVSHLGRPDPSIYNASLSLLPIKNYLSLKLNKKIHFLTDYFPNTDLSNFTGIVMLENIRFIKDEENYKPNNELSQYLSKYIDIYMNEAFSCCHRSHTSIVGVNSKYKIAGNLLVDEIKHLSPVISKKNRKTLIVGGNKISDKIKLIENLIPEIDNLIIGGAMAFSFLKIINKLNIGKTLYYSNSEECVNRIEILIKKYNVKLILPIDWVIADNIKSSECLTINNNIPDDMMGLDIGSETISLFNNVINNISSDNIIVWNGPMGVFEKEEYSYGTESIAKTLISKKDTKIVIGGGDSTSAINKFVSQKDISIFLARDNHMSTAGGACLEFLEGNSLPGLNYLSTTL</sequence>
<evidence type="ECO:0000256" key="5">
    <source>
        <dbReference type="ARBA" id="ARBA00022679"/>
    </source>
</evidence>
<dbReference type="SUPFAM" id="SSF53748">
    <property type="entry name" value="Phosphoglycerate kinase"/>
    <property type="match status" value="1"/>
</dbReference>
<evidence type="ECO:0000256" key="8">
    <source>
        <dbReference type="ARBA" id="ARBA00022840"/>
    </source>
</evidence>
<dbReference type="Pfam" id="PF00162">
    <property type="entry name" value="PGK"/>
    <property type="match status" value="1"/>
</dbReference>
<dbReference type="GO" id="GO:0006096">
    <property type="term" value="P:glycolytic process"/>
    <property type="evidence" value="ECO:0007669"/>
    <property type="project" value="UniProtKB-KW"/>
</dbReference>
<keyword evidence="8" id="KW-0067">ATP-binding</keyword>
<dbReference type="FunFam" id="3.40.50.1260:FF:000031">
    <property type="entry name" value="Phosphoglycerate kinase 1"/>
    <property type="match status" value="1"/>
</dbReference>
<evidence type="ECO:0000256" key="4">
    <source>
        <dbReference type="ARBA" id="ARBA00013061"/>
    </source>
</evidence>
<comment type="similarity">
    <text evidence="3">Belongs to the phosphoglycerate kinase family.</text>
</comment>
<accession>A0A6C0ISW8</accession>
<reference evidence="10" key="1">
    <citation type="journal article" date="2020" name="Nature">
        <title>Giant virus diversity and host interactions through global metagenomics.</title>
        <authorList>
            <person name="Schulz F."/>
            <person name="Roux S."/>
            <person name="Paez-Espino D."/>
            <person name="Jungbluth S."/>
            <person name="Walsh D.A."/>
            <person name="Denef V.J."/>
            <person name="McMahon K.D."/>
            <person name="Konstantinidis K.T."/>
            <person name="Eloe-Fadrosh E.A."/>
            <person name="Kyrpides N.C."/>
            <person name="Woyke T."/>
        </authorList>
    </citation>
    <scope>NUCLEOTIDE SEQUENCE</scope>
    <source>
        <strain evidence="10">GVMAG-M-3300024302-11</strain>
    </source>
</reference>
<dbReference type="EMBL" id="MN740256">
    <property type="protein sequence ID" value="QHT96354.1"/>
    <property type="molecule type" value="Genomic_DNA"/>
</dbReference>
<dbReference type="GO" id="GO:0043531">
    <property type="term" value="F:ADP binding"/>
    <property type="evidence" value="ECO:0007669"/>
    <property type="project" value="TreeGrafter"/>
</dbReference>
<dbReference type="Gene3D" id="3.40.50.1260">
    <property type="entry name" value="Phosphoglycerate kinase, N-terminal domain"/>
    <property type="match status" value="2"/>
</dbReference>
<dbReference type="PANTHER" id="PTHR11406:SF23">
    <property type="entry name" value="PHOSPHOGLYCERATE KINASE 1, CHLOROPLASTIC-RELATED"/>
    <property type="match status" value="1"/>
</dbReference>
<comment type="pathway">
    <text evidence="2">Carbohydrate degradation; glycolysis; pyruvate from D-glyceraldehyde 3-phosphate: step 2/5.</text>
</comment>
<dbReference type="GO" id="GO:0006094">
    <property type="term" value="P:gluconeogenesis"/>
    <property type="evidence" value="ECO:0007669"/>
    <property type="project" value="TreeGrafter"/>
</dbReference>
<evidence type="ECO:0000313" key="10">
    <source>
        <dbReference type="EMBL" id="QHT96354.1"/>
    </source>
</evidence>
<dbReference type="InterPro" id="IPR015824">
    <property type="entry name" value="Phosphoglycerate_kinase_N"/>
</dbReference>
<proteinExistence type="inferred from homology"/>
<keyword evidence="9" id="KW-0324">Glycolysis</keyword>
<evidence type="ECO:0000256" key="7">
    <source>
        <dbReference type="ARBA" id="ARBA00022777"/>
    </source>
</evidence>
<dbReference type="GO" id="GO:0005524">
    <property type="term" value="F:ATP binding"/>
    <property type="evidence" value="ECO:0007669"/>
    <property type="project" value="UniProtKB-KW"/>
</dbReference>
<dbReference type="GO" id="GO:0004618">
    <property type="term" value="F:phosphoglycerate kinase activity"/>
    <property type="evidence" value="ECO:0007669"/>
    <property type="project" value="UniProtKB-EC"/>
</dbReference>
<protein>
    <recommendedName>
        <fullName evidence="4">phosphoglycerate kinase</fullName>
        <ecNumber evidence="4">2.7.2.3</ecNumber>
    </recommendedName>
</protein>
<dbReference type="PRINTS" id="PR00477">
    <property type="entry name" value="PHGLYCKINASE"/>
</dbReference>
<dbReference type="InterPro" id="IPR001576">
    <property type="entry name" value="Phosphoglycerate_kinase"/>
</dbReference>
<evidence type="ECO:0000256" key="6">
    <source>
        <dbReference type="ARBA" id="ARBA00022741"/>
    </source>
</evidence>
<dbReference type="GO" id="GO:0005829">
    <property type="term" value="C:cytosol"/>
    <property type="evidence" value="ECO:0007669"/>
    <property type="project" value="TreeGrafter"/>
</dbReference>
<dbReference type="PANTHER" id="PTHR11406">
    <property type="entry name" value="PHOSPHOGLYCERATE KINASE"/>
    <property type="match status" value="1"/>
</dbReference>
<keyword evidence="7" id="KW-0418">Kinase</keyword>
<evidence type="ECO:0000256" key="2">
    <source>
        <dbReference type="ARBA" id="ARBA00004838"/>
    </source>
</evidence>
<keyword evidence="5" id="KW-0808">Transferase</keyword>
<evidence type="ECO:0000256" key="1">
    <source>
        <dbReference type="ARBA" id="ARBA00000642"/>
    </source>
</evidence>
<dbReference type="InterPro" id="IPR036043">
    <property type="entry name" value="Phosphoglycerate_kinase_sf"/>
</dbReference>
<evidence type="ECO:0000256" key="3">
    <source>
        <dbReference type="ARBA" id="ARBA00008982"/>
    </source>
</evidence>
<comment type="catalytic activity">
    <reaction evidence="1">
        <text>(2R)-3-phosphoglycerate + ATP = (2R)-3-phospho-glyceroyl phosphate + ADP</text>
        <dbReference type="Rhea" id="RHEA:14801"/>
        <dbReference type="ChEBI" id="CHEBI:30616"/>
        <dbReference type="ChEBI" id="CHEBI:57604"/>
        <dbReference type="ChEBI" id="CHEBI:58272"/>
        <dbReference type="ChEBI" id="CHEBI:456216"/>
        <dbReference type="EC" id="2.7.2.3"/>
    </reaction>
</comment>
<dbReference type="AlphaFoldDB" id="A0A6C0ISW8"/>
<organism evidence="10">
    <name type="scientific">viral metagenome</name>
    <dbReference type="NCBI Taxonomy" id="1070528"/>
    <lineage>
        <taxon>unclassified sequences</taxon>
        <taxon>metagenomes</taxon>
        <taxon>organismal metagenomes</taxon>
    </lineage>
</organism>
<name>A0A6C0ISW8_9ZZZZ</name>